<evidence type="ECO:0000256" key="1">
    <source>
        <dbReference type="ARBA" id="ARBA00016765"/>
    </source>
</evidence>
<accession>A0A1S3D3Q4</accession>
<protein>
    <recommendedName>
        <fullName evidence="1">Coiled-coil domain-containing protein 93</fullName>
    </recommendedName>
</protein>
<keyword evidence="3" id="KW-1185">Reference proteome</keyword>
<dbReference type="GeneID" id="103510812"/>
<proteinExistence type="predicted"/>
<dbReference type="Pfam" id="PF09762">
    <property type="entry name" value="CCDC93_CC"/>
    <property type="match status" value="1"/>
</dbReference>
<dbReference type="InterPro" id="IPR039116">
    <property type="entry name" value="CCDC93"/>
</dbReference>
<dbReference type="STRING" id="121845.A0A1S3D3Q4"/>
<dbReference type="AlphaFoldDB" id="A0A1S3D3Q4"/>
<evidence type="ECO:0000313" key="3">
    <source>
        <dbReference type="Proteomes" id="UP000079169"/>
    </source>
</evidence>
<dbReference type="PANTHER" id="PTHR16441">
    <property type="entry name" value="FIDIPIDINE"/>
    <property type="match status" value="1"/>
</dbReference>
<name>A0A1S3D3Q4_DIACI</name>
<reference evidence="4" key="1">
    <citation type="submission" date="2025-08" db="UniProtKB">
        <authorList>
            <consortium name="RefSeq"/>
        </authorList>
    </citation>
    <scope>IDENTIFICATION</scope>
</reference>
<sequence length="82" mass="9769">MNSQVSKEQFIQQFENIVDGVRQNKYKVEQRRNSEKFQRDQLSNQLTSLLEQQRQYVMAQKQLSAECHNYETLLKQAQNSTS</sequence>
<organism evidence="3 4">
    <name type="scientific">Diaphorina citri</name>
    <name type="common">Asian citrus psyllid</name>
    <dbReference type="NCBI Taxonomy" id="121845"/>
    <lineage>
        <taxon>Eukaryota</taxon>
        <taxon>Metazoa</taxon>
        <taxon>Ecdysozoa</taxon>
        <taxon>Arthropoda</taxon>
        <taxon>Hexapoda</taxon>
        <taxon>Insecta</taxon>
        <taxon>Pterygota</taxon>
        <taxon>Neoptera</taxon>
        <taxon>Paraneoptera</taxon>
        <taxon>Hemiptera</taxon>
        <taxon>Sternorrhyncha</taxon>
        <taxon>Psylloidea</taxon>
        <taxon>Psyllidae</taxon>
        <taxon>Diaphorininae</taxon>
        <taxon>Diaphorina</taxon>
    </lineage>
</organism>
<evidence type="ECO:0000259" key="2">
    <source>
        <dbReference type="Pfam" id="PF09762"/>
    </source>
</evidence>
<evidence type="ECO:0000313" key="4">
    <source>
        <dbReference type="RefSeq" id="XP_008473730.1"/>
    </source>
</evidence>
<dbReference type="OMA" id="NDQCTKM"/>
<feature type="domain" description="CCDC93 coiled-coil" evidence="2">
    <location>
        <begin position="1"/>
        <end position="76"/>
    </location>
</feature>
<dbReference type="KEGG" id="dci:103510812"/>
<dbReference type="RefSeq" id="XP_008473730.1">
    <property type="nucleotide sequence ID" value="XM_008475508.3"/>
</dbReference>
<dbReference type="Proteomes" id="UP000079169">
    <property type="component" value="Unplaced"/>
</dbReference>
<dbReference type="InterPro" id="IPR019159">
    <property type="entry name" value="CCDC93_CC"/>
</dbReference>
<dbReference type="PaxDb" id="121845-A0A1S3D3Q4"/>
<dbReference type="PANTHER" id="PTHR16441:SF0">
    <property type="entry name" value="COILED-COIL DOMAIN-CONTAINING PROTEIN 93"/>
    <property type="match status" value="1"/>
</dbReference>
<gene>
    <name evidence="4" type="primary">LOC103510812</name>
</gene>
<dbReference type="GO" id="GO:0006893">
    <property type="term" value="P:Golgi to plasma membrane transport"/>
    <property type="evidence" value="ECO:0007669"/>
    <property type="project" value="TreeGrafter"/>
</dbReference>